<dbReference type="InterPro" id="IPR009825">
    <property type="entry name" value="ECF_substrate-spec-like"/>
</dbReference>
<dbReference type="GO" id="GO:0016020">
    <property type="term" value="C:membrane"/>
    <property type="evidence" value="ECO:0007669"/>
    <property type="project" value="InterPro"/>
</dbReference>
<dbReference type="PANTHER" id="PTHR37815">
    <property type="entry name" value="UPF0397 PROTEIN BC_2624-RELATED"/>
    <property type="match status" value="1"/>
</dbReference>
<dbReference type="EMBL" id="VSSQ01000315">
    <property type="protein sequence ID" value="MPL90895.1"/>
    <property type="molecule type" value="Genomic_DNA"/>
</dbReference>
<reference evidence="2" key="1">
    <citation type="submission" date="2019-08" db="EMBL/GenBank/DDBJ databases">
        <authorList>
            <person name="Kucharzyk K."/>
            <person name="Murdoch R.W."/>
            <person name="Higgins S."/>
            <person name="Loffler F."/>
        </authorList>
    </citation>
    <scope>NUCLEOTIDE SEQUENCE</scope>
</reference>
<sequence>MRNENIMKLTLAGMFAAMAFVCFSYLRIEIPMGGGLTGKIYIGHAFIILSSLLLGAKYGALSGAIGLTLADILAGYTTSAPPTFVAKFILGLAVAFVAHKMYHLTTEKDNKKISRIVLIAAIVSSLVNVITEPLIRFGFKYFILGIPQQIAYLSAVNCAISMAVSGVFSVILTVFLYKALEHGVLKNWKWKSSEVKTKFSVKL</sequence>
<dbReference type="AlphaFoldDB" id="A0A644VI35"/>
<evidence type="ECO:0000256" key="1">
    <source>
        <dbReference type="SAM" id="Phobius"/>
    </source>
</evidence>
<comment type="caution">
    <text evidence="2">The sequence shown here is derived from an EMBL/GenBank/DDBJ whole genome shotgun (WGS) entry which is preliminary data.</text>
</comment>
<evidence type="ECO:0000313" key="2">
    <source>
        <dbReference type="EMBL" id="MPL90895.1"/>
    </source>
</evidence>
<feature type="transmembrane region" description="Helical" evidence="1">
    <location>
        <begin position="150"/>
        <end position="177"/>
    </location>
</feature>
<feature type="transmembrane region" description="Helical" evidence="1">
    <location>
        <begin position="40"/>
        <end position="60"/>
    </location>
</feature>
<dbReference type="Gene3D" id="1.10.1760.20">
    <property type="match status" value="1"/>
</dbReference>
<evidence type="ECO:0008006" key="3">
    <source>
        <dbReference type="Google" id="ProtNLM"/>
    </source>
</evidence>
<name>A0A644VI35_9ZZZZ</name>
<dbReference type="PANTHER" id="PTHR37815:SF3">
    <property type="entry name" value="UPF0397 PROTEIN SPR0429"/>
    <property type="match status" value="1"/>
</dbReference>
<protein>
    <recommendedName>
        <fullName evidence="3">Thiamine transporter HmpT</fullName>
    </recommendedName>
</protein>
<feature type="transmembrane region" description="Helical" evidence="1">
    <location>
        <begin position="80"/>
        <end position="101"/>
    </location>
</feature>
<proteinExistence type="predicted"/>
<keyword evidence="1" id="KW-0812">Transmembrane</keyword>
<organism evidence="2">
    <name type="scientific">bioreactor metagenome</name>
    <dbReference type="NCBI Taxonomy" id="1076179"/>
    <lineage>
        <taxon>unclassified sequences</taxon>
        <taxon>metagenomes</taxon>
        <taxon>ecological metagenomes</taxon>
    </lineage>
</organism>
<gene>
    <name evidence="2" type="ORF">SDC9_36953</name>
</gene>
<accession>A0A644VI35</accession>
<feature type="transmembrane region" description="Helical" evidence="1">
    <location>
        <begin position="6"/>
        <end position="28"/>
    </location>
</feature>
<keyword evidence="1" id="KW-1133">Transmembrane helix</keyword>
<feature type="transmembrane region" description="Helical" evidence="1">
    <location>
        <begin position="113"/>
        <end position="130"/>
    </location>
</feature>
<keyword evidence="1" id="KW-0472">Membrane</keyword>
<dbReference type="Pfam" id="PF07155">
    <property type="entry name" value="ECF-ribofla_trS"/>
    <property type="match status" value="1"/>
</dbReference>